<feature type="chain" id="PRO_5042705234" evidence="1">
    <location>
        <begin position="22"/>
        <end position="584"/>
    </location>
</feature>
<dbReference type="EMBL" id="VWLX01000012">
    <property type="protein sequence ID" value="KAA3803015.1"/>
    <property type="molecule type" value="Genomic_DNA"/>
</dbReference>
<dbReference type="Pfam" id="PF17138">
    <property type="entry name" value="DUF5111"/>
    <property type="match status" value="1"/>
</dbReference>
<evidence type="ECO:0000259" key="3">
    <source>
        <dbReference type="Pfam" id="PF17138"/>
    </source>
</evidence>
<evidence type="ECO:0000313" key="8">
    <source>
        <dbReference type="Proteomes" id="UP000460135"/>
    </source>
</evidence>
<evidence type="ECO:0000313" key="5">
    <source>
        <dbReference type="EMBL" id="KAA3803015.1"/>
    </source>
</evidence>
<dbReference type="Pfam" id="PF17141">
    <property type="entry name" value="DUF5114"/>
    <property type="match status" value="1"/>
</dbReference>
<dbReference type="GeneID" id="29453547"/>
<dbReference type="EMBL" id="QRVZ01000017">
    <property type="protein sequence ID" value="RGS81472.1"/>
    <property type="molecule type" value="Genomic_DNA"/>
</dbReference>
<dbReference type="InterPro" id="IPR033404">
    <property type="entry name" value="DUF5111"/>
</dbReference>
<evidence type="ECO:0000256" key="1">
    <source>
        <dbReference type="SAM" id="SignalP"/>
    </source>
</evidence>
<feature type="signal peptide" evidence="1">
    <location>
        <begin position="1"/>
        <end position="21"/>
    </location>
</feature>
<sequence>MKKLNNLFTLLSALLLLGACEKDGDTYFLSSPEENELIASANSVVLTKETAKFYALSLAWTDQTLQVSDPRYQPTTGVQTSVQVSRTEDFSGQILETTESGVSKTYSVSALNIVAYQLKATPEEEAPLYFRLAGRNGSNIAPVYSNVVKVMVTPYEIDMRFANIINKGDGKDSGKDLYAANADGNYIGFMGATSWEGFYLQEADGTVWHTAKSGSTATPFFLTTDAAEGTWDLWFPGQSGCYYTNVNTTKKLWTALWMPTLNVSGIDGGITMEYKRDKNQWQGIFTATGAGTINIQMNGTGKLYDNTSVSGADNSIDDTKAKDTPFAFSGSANELTFNTGTNVSAGNITVNVPAAGECTLIIDLNDPQAWKVEVTEGGSVEPTYPSYLEMQGADSWWGKLYRKLEPGKTAGTYRTVFQTVSNENFQIVDPSTDTWYGSDPNNLYSLALTTGEHYNIWFDGSGKKSYTIEVDYVNLTWKPTEIKQINVYGTFNGWSTAKDLMIYDEETGIWSAECDITTIGDGFYFLMNTDPDQISWDWRLYYTSESGLYLSDQNGDNIKPTKEGKYRITLDLNKMEFTMTEITE</sequence>
<reference evidence="5 8" key="2">
    <citation type="journal article" date="2019" name="Nat. Med.">
        <title>A library of human gut bacterial isolates paired with longitudinal multiomics data enables mechanistic microbiome research.</title>
        <authorList>
            <person name="Poyet M."/>
            <person name="Groussin M."/>
            <person name="Gibbons S.M."/>
            <person name="Avila-Pacheco J."/>
            <person name="Jiang X."/>
            <person name="Kearney S.M."/>
            <person name="Perrotta A.R."/>
            <person name="Berdy B."/>
            <person name="Zhao S."/>
            <person name="Lieberman T.D."/>
            <person name="Swanson P.K."/>
            <person name="Smith M."/>
            <person name="Roesemann S."/>
            <person name="Alexander J.E."/>
            <person name="Rich S.A."/>
            <person name="Livny J."/>
            <person name="Vlamakis H."/>
            <person name="Clish C."/>
            <person name="Bullock K."/>
            <person name="Deik A."/>
            <person name="Scott J."/>
            <person name="Pierce K.A."/>
            <person name="Xavier R.J."/>
            <person name="Alm E.J."/>
        </authorList>
    </citation>
    <scope>NUCLEOTIDE SEQUENCE [LARGE SCALE GENOMIC DNA]</scope>
    <source>
        <strain evidence="5 8">BIOML-A183</strain>
    </source>
</reference>
<gene>
    <name evidence="6" type="ORF">DWX70_18875</name>
    <name evidence="5" type="ORF">F3F51_17120</name>
</gene>
<comment type="caution">
    <text evidence="6">The sequence shown here is derived from an EMBL/GenBank/DDBJ whole genome shotgun (WGS) entry which is preliminary data.</text>
</comment>
<evidence type="ECO:0000313" key="6">
    <source>
        <dbReference type="EMBL" id="RGS81472.1"/>
    </source>
</evidence>
<dbReference type="KEGG" id="boa:Bovatus_04878"/>
<dbReference type="Gene3D" id="2.60.40.3620">
    <property type="match status" value="1"/>
</dbReference>
<protein>
    <submittedName>
        <fullName evidence="6">DUF5114 domain-containing protein</fullName>
    </submittedName>
</protein>
<accession>A0A395VXR2</accession>
<dbReference type="AlphaFoldDB" id="A0A395VXR2"/>
<proteinExistence type="predicted"/>
<dbReference type="InterPro" id="IPR025970">
    <property type="entry name" value="SusE"/>
</dbReference>
<dbReference type="InterPro" id="IPR014756">
    <property type="entry name" value="Ig_E-set"/>
</dbReference>
<dbReference type="PROSITE" id="PS51257">
    <property type="entry name" value="PROKAR_LIPOPROTEIN"/>
    <property type="match status" value="1"/>
</dbReference>
<evidence type="ECO:0000313" key="7">
    <source>
        <dbReference type="Proteomes" id="UP000266492"/>
    </source>
</evidence>
<organism evidence="6 7">
    <name type="scientific">Bacteroides ovatus</name>
    <dbReference type="NCBI Taxonomy" id="28116"/>
    <lineage>
        <taxon>Bacteria</taxon>
        <taxon>Pseudomonadati</taxon>
        <taxon>Bacteroidota</taxon>
        <taxon>Bacteroidia</taxon>
        <taxon>Bacteroidales</taxon>
        <taxon>Bacteroidaceae</taxon>
        <taxon>Bacteroides</taxon>
    </lineage>
</organism>
<name>A0A395VXR2_BACOV</name>
<feature type="domain" description="DUF5114" evidence="4">
    <location>
        <begin position="269"/>
        <end position="376"/>
    </location>
</feature>
<keyword evidence="1" id="KW-0732">Signal</keyword>
<dbReference type="SUPFAM" id="SSF81296">
    <property type="entry name" value="E set domains"/>
    <property type="match status" value="1"/>
</dbReference>
<feature type="domain" description="DUF5111" evidence="3">
    <location>
        <begin position="158"/>
        <end position="258"/>
    </location>
</feature>
<evidence type="ECO:0000259" key="2">
    <source>
        <dbReference type="Pfam" id="PF14292"/>
    </source>
</evidence>
<evidence type="ECO:0000259" key="4">
    <source>
        <dbReference type="Pfam" id="PF17141"/>
    </source>
</evidence>
<feature type="domain" description="SusE outer membrane protein" evidence="2">
    <location>
        <begin position="23"/>
        <end position="132"/>
    </location>
</feature>
<dbReference type="InterPro" id="IPR033407">
    <property type="entry name" value="DUF5114"/>
</dbReference>
<dbReference type="Pfam" id="PF14292">
    <property type="entry name" value="SusE"/>
    <property type="match status" value="1"/>
</dbReference>
<dbReference type="Proteomes" id="UP000460135">
    <property type="component" value="Unassembled WGS sequence"/>
</dbReference>
<reference evidence="6 7" key="1">
    <citation type="submission" date="2018-08" db="EMBL/GenBank/DDBJ databases">
        <title>A genome reference for cultivated species of the human gut microbiota.</title>
        <authorList>
            <person name="Zou Y."/>
            <person name="Xue W."/>
            <person name="Luo G."/>
        </authorList>
    </citation>
    <scope>NUCLEOTIDE SEQUENCE [LARGE SCALE GENOMIC DNA]</scope>
    <source>
        <strain evidence="6 7">AF20-9LB</strain>
    </source>
</reference>
<dbReference type="Proteomes" id="UP000266492">
    <property type="component" value="Unassembled WGS sequence"/>
</dbReference>
<dbReference type="RefSeq" id="WP_004302203.1">
    <property type="nucleotide sequence ID" value="NZ_CAKJZA010000004.1"/>
</dbReference>